<evidence type="ECO:0000313" key="4">
    <source>
        <dbReference type="Proteomes" id="UP000516437"/>
    </source>
</evidence>
<keyword evidence="4" id="KW-1185">Reference proteome</keyword>
<dbReference type="InterPro" id="IPR011047">
    <property type="entry name" value="Quinoprotein_ADH-like_sf"/>
</dbReference>
<comment type="caution">
    <text evidence="3">The sequence shown here is derived from an EMBL/GenBank/DDBJ whole genome shotgun (WGS) entry which is preliminary data.</text>
</comment>
<sequence length="365" mass="40371">MHEPATMNNRMDRVRLNVGGKIFETTATTLARAGRDSFFGILEDKHSRSHVMGQAIPAKLNNRLCTGIDCNHPTASQAFGTPPPQVRRSPVLLLAFSKQNLPILGSSQAIVPAGCSRSSSTSEIRAQDRTDRESSRGDIGLFNIKTDVPVHRFNVGLGQVFSPGALAVEFGTKIFCACKVEGNQHNGIGVWDMHTGQRMDFCHDNPGFQARDMVYSCSLISGRYDPPYNDRVADILAIEENNCICLLTSKVGRSCELDFIDIRIRNQSKGWTPTKIGSPRGWFHSEYPRKLAWHGGKLICSTNDGISVFSGPKWEFVSRYRKNPNANVDDLIRDFSIGGGRLFAICDGKYDELVDVWDAPPPPVI</sequence>
<dbReference type="AlphaFoldDB" id="A0A6A1UT84"/>
<name>A0A6A1UT84_9ROSI</name>
<proteinExistence type="predicted"/>
<dbReference type="Pfam" id="PF25279">
    <property type="entry name" value="Beta_prop_At2g24240"/>
    <property type="match status" value="1"/>
</dbReference>
<evidence type="ECO:0000313" key="3">
    <source>
        <dbReference type="EMBL" id="KAB1203552.1"/>
    </source>
</evidence>
<protein>
    <recommendedName>
        <fullName evidence="2">At2g24240-like C-terminal beta-propeller domain-containing protein</fullName>
    </recommendedName>
</protein>
<evidence type="ECO:0000256" key="1">
    <source>
        <dbReference type="ARBA" id="ARBA00004906"/>
    </source>
</evidence>
<dbReference type="OrthoDB" id="2414723at2759"/>
<feature type="domain" description="At2g24240-like C-terminal beta-propeller" evidence="2">
    <location>
        <begin position="211"/>
        <end position="358"/>
    </location>
</feature>
<dbReference type="InterPro" id="IPR057441">
    <property type="entry name" value="Beta_prop_At2g24240"/>
</dbReference>
<dbReference type="SUPFAM" id="SSF50998">
    <property type="entry name" value="Quinoprotein alcohol dehydrogenase-like"/>
    <property type="match status" value="1"/>
</dbReference>
<dbReference type="Proteomes" id="UP000516437">
    <property type="component" value="Chromosome 8"/>
</dbReference>
<dbReference type="InterPro" id="IPR011333">
    <property type="entry name" value="SKP1/BTB/POZ_sf"/>
</dbReference>
<accession>A0A6A1UT84</accession>
<organism evidence="3 4">
    <name type="scientific">Morella rubra</name>
    <name type="common">Chinese bayberry</name>
    <dbReference type="NCBI Taxonomy" id="262757"/>
    <lineage>
        <taxon>Eukaryota</taxon>
        <taxon>Viridiplantae</taxon>
        <taxon>Streptophyta</taxon>
        <taxon>Embryophyta</taxon>
        <taxon>Tracheophyta</taxon>
        <taxon>Spermatophyta</taxon>
        <taxon>Magnoliopsida</taxon>
        <taxon>eudicotyledons</taxon>
        <taxon>Gunneridae</taxon>
        <taxon>Pentapetalae</taxon>
        <taxon>rosids</taxon>
        <taxon>fabids</taxon>
        <taxon>Fagales</taxon>
        <taxon>Myricaceae</taxon>
        <taxon>Morella</taxon>
    </lineage>
</organism>
<gene>
    <name evidence="3" type="ORF">CJ030_MR8G015375</name>
</gene>
<comment type="pathway">
    <text evidence="1">Protein modification; protein ubiquitination.</text>
</comment>
<dbReference type="Gene3D" id="3.30.710.10">
    <property type="entry name" value="Potassium Channel Kv1.1, Chain A"/>
    <property type="match status" value="1"/>
</dbReference>
<evidence type="ECO:0000259" key="2">
    <source>
        <dbReference type="Pfam" id="PF25279"/>
    </source>
</evidence>
<reference evidence="3 4" key="1">
    <citation type="journal article" date="2019" name="Plant Biotechnol. J.">
        <title>The red bayberry genome and genetic basis of sex determination.</title>
        <authorList>
            <person name="Jia H.M."/>
            <person name="Jia H.J."/>
            <person name="Cai Q.L."/>
            <person name="Wang Y."/>
            <person name="Zhao H.B."/>
            <person name="Yang W.F."/>
            <person name="Wang G.Y."/>
            <person name="Li Y.H."/>
            <person name="Zhan D.L."/>
            <person name="Shen Y.T."/>
            <person name="Niu Q.F."/>
            <person name="Chang L."/>
            <person name="Qiu J."/>
            <person name="Zhao L."/>
            <person name="Xie H.B."/>
            <person name="Fu W.Y."/>
            <person name="Jin J."/>
            <person name="Li X.W."/>
            <person name="Jiao Y."/>
            <person name="Zhou C.C."/>
            <person name="Tu T."/>
            <person name="Chai C.Y."/>
            <person name="Gao J.L."/>
            <person name="Fan L.J."/>
            <person name="van de Weg E."/>
            <person name="Wang J.Y."/>
            <person name="Gao Z.S."/>
        </authorList>
    </citation>
    <scope>NUCLEOTIDE SEQUENCE [LARGE SCALE GENOMIC DNA]</scope>
    <source>
        <tissue evidence="3">Leaves</tissue>
    </source>
</reference>
<dbReference type="EMBL" id="RXIC02000026">
    <property type="protein sequence ID" value="KAB1203552.1"/>
    <property type="molecule type" value="Genomic_DNA"/>
</dbReference>